<dbReference type="GO" id="GO:0006351">
    <property type="term" value="P:DNA-templated transcription"/>
    <property type="evidence" value="ECO:0007669"/>
    <property type="project" value="InterPro"/>
</dbReference>
<dbReference type="Proteomes" id="UP000663861">
    <property type="component" value="Unassembled WGS sequence"/>
</dbReference>
<dbReference type="GO" id="GO:0005634">
    <property type="term" value="C:nucleus"/>
    <property type="evidence" value="ECO:0007669"/>
    <property type="project" value="UniProtKB-SubCell"/>
</dbReference>
<evidence type="ECO:0000313" key="8">
    <source>
        <dbReference type="Proteomes" id="UP000663861"/>
    </source>
</evidence>
<reference evidence="7" key="1">
    <citation type="submission" date="2021-01" db="EMBL/GenBank/DDBJ databases">
        <authorList>
            <person name="Kaushik A."/>
        </authorList>
    </citation>
    <scope>NUCLEOTIDE SEQUENCE</scope>
    <source>
        <strain evidence="7">AG4-RS23</strain>
    </source>
</reference>
<dbReference type="PANTHER" id="PTHR47338">
    <property type="entry name" value="ZN(II)2CYS6 TRANSCRIPTION FACTOR (EUROFUNG)-RELATED"/>
    <property type="match status" value="1"/>
</dbReference>
<dbReference type="GO" id="GO:0000981">
    <property type="term" value="F:DNA-binding transcription factor activity, RNA polymerase II-specific"/>
    <property type="evidence" value="ECO:0007669"/>
    <property type="project" value="InterPro"/>
</dbReference>
<accession>A0A8H3CYR6</accession>
<protein>
    <recommendedName>
        <fullName evidence="6">Xylanolytic transcriptional activator regulatory domain-containing protein</fullName>
    </recommendedName>
</protein>
<evidence type="ECO:0000256" key="5">
    <source>
        <dbReference type="ARBA" id="ARBA00023242"/>
    </source>
</evidence>
<dbReference type="InterPro" id="IPR007219">
    <property type="entry name" value="XnlR_reg_dom"/>
</dbReference>
<keyword evidence="4" id="KW-0804">Transcription</keyword>
<dbReference type="CDD" id="cd12148">
    <property type="entry name" value="fungal_TF_MHR"/>
    <property type="match status" value="1"/>
</dbReference>
<proteinExistence type="predicted"/>
<keyword evidence="2" id="KW-0479">Metal-binding</keyword>
<comment type="subcellular location">
    <subcellularLocation>
        <location evidence="1">Nucleus</location>
    </subcellularLocation>
</comment>
<evidence type="ECO:0000256" key="2">
    <source>
        <dbReference type="ARBA" id="ARBA00022723"/>
    </source>
</evidence>
<comment type="caution">
    <text evidence="7">The sequence shown here is derived from an EMBL/GenBank/DDBJ whole genome shotgun (WGS) entry which is preliminary data.</text>
</comment>
<dbReference type="AlphaFoldDB" id="A0A8H3CYR6"/>
<gene>
    <name evidence="7" type="ORF">RDB_LOCUS129311</name>
</gene>
<evidence type="ECO:0000256" key="1">
    <source>
        <dbReference type="ARBA" id="ARBA00004123"/>
    </source>
</evidence>
<evidence type="ECO:0000256" key="3">
    <source>
        <dbReference type="ARBA" id="ARBA00023015"/>
    </source>
</evidence>
<keyword evidence="3" id="KW-0805">Transcription regulation</keyword>
<dbReference type="EMBL" id="CAJMWY010003713">
    <property type="protein sequence ID" value="CAE6505568.1"/>
    <property type="molecule type" value="Genomic_DNA"/>
</dbReference>
<dbReference type="Pfam" id="PF04082">
    <property type="entry name" value="Fungal_trans"/>
    <property type="match status" value="1"/>
</dbReference>
<dbReference type="PANTHER" id="PTHR47338:SF29">
    <property type="entry name" value="ZN(2)-C6 FUNGAL-TYPE DOMAIN-CONTAINING PROTEIN"/>
    <property type="match status" value="1"/>
</dbReference>
<organism evidence="7 8">
    <name type="scientific">Rhizoctonia solani</name>
    <dbReference type="NCBI Taxonomy" id="456999"/>
    <lineage>
        <taxon>Eukaryota</taxon>
        <taxon>Fungi</taxon>
        <taxon>Dikarya</taxon>
        <taxon>Basidiomycota</taxon>
        <taxon>Agaricomycotina</taxon>
        <taxon>Agaricomycetes</taxon>
        <taxon>Cantharellales</taxon>
        <taxon>Ceratobasidiaceae</taxon>
        <taxon>Rhizoctonia</taxon>
    </lineage>
</organism>
<evidence type="ECO:0000256" key="4">
    <source>
        <dbReference type="ARBA" id="ARBA00023163"/>
    </source>
</evidence>
<name>A0A8H3CYR6_9AGAM</name>
<sequence>MHQAADLSHHLFPAASSKANILLRRGPFAMSLPGETSRKLLNTFMQRMQVSGFELHMGRIIKNIQPGACEPVVPALYYAMLLLGCHFSPEPELKFWESMFHERTRLELEMNIARAHSGDRSKYNPLHHLQAIVLLGQWFYFKSRLLEAHVYTTHATWFAVTLGLHELDSRIYGHYVVTSQESSHKGVERWRPRDPIELGETINLWWACFERDFGGTLVNGLPATIPPEEVKTVWPVSLSEFEEMSGAELSNDIHSARSLLDLKYLHIVADVSQDTPHCLLAKGVMLTHCAGMLDTERMSSSEVTDEWLERFEVCDRATKIFTESAQKSYAGRDIEEVAIIALAQTAVDCVILQLHAPLVDYELDIGAQGGSRGLLSDNSLGGYSYTRCAEASRSIALTSAYIESRGVDTSYMQLFFGVSWSCAAMVLAKQIPRLRQSGYTAQAQEMEQQLAVMARNMERLLLAYPVLALQAEQLRALLR</sequence>
<dbReference type="GO" id="GO:0008270">
    <property type="term" value="F:zinc ion binding"/>
    <property type="evidence" value="ECO:0007669"/>
    <property type="project" value="InterPro"/>
</dbReference>
<evidence type="ECO:0000313" key="7">
    <source>
        <dbReference type="EMBL" id="CAE6505568.1"/>
    </source>
</evidence>
<evidence type="ECO:0000259" key="6">
    <source>
        <dbReference type="Pfam" id="PF04082"/>
    </source>
</evidence>
<feature type="domain" description="Xylanolytic transcriptional activator regulatory" evidence="6">
    <location>
        <begin position="74"/>
        <end position="255"/>
    </location>
</feature>
<keyword evidence="5" id="KW-0539">Nucleus</keyword>
<dbReference type="GO" id="GO:0003677">
    <property type="term" value="F:DNA binding"/>
    <property type="evidence" value="ECO:0007669"/>
    <property type="project" value="InterPro"/>
</dbReference>
<dbReference type="InterPro" id="IPR050815">
    <property type="entry name" value="TF_fung"/>
</dbReference>